<name>A0A9P4U8B4_9PLEO</name>
<dbReference type="Proteomes" id="UP000799764">
    <property type="component" value="Unassembled WGS sequence"/>
</dbReference>
<dbReference type="EMBL" id="MU001508">
    <property type="protein sequence ID" value="KAF2440018.1"/>
    <property type="molecule type" value="Genomic_DNA"/>
</dbReference>
<organism evidence="2 3">
    <name type="scientific">Karstenula rhodostoma CBS 690.94</name>
    <dbReference type="NCBI Taxonomy" id="1392251"/>
    <lineage>
        <taxon>Eukaryota</taxon>
        <taxon>Fungi</taxon>
        <taxon>Dikarya</taxon>
        <taxon>Ascomycota</taxon>
        <taxon>Pezizomycotina</taxon>
        <taxon>Dothideomycetes</taxon>
        <taxon>Pleosporomycetidae</taxon>
        <taxon>Pleosporales</taxon>
        <taxon>Massarineae</taxon>
        <taxon>Didymosphaeriaceae</taxon>
        <taxon>Karstenula</taxon>
    </lineage>
</organism>
<evidence type="ECO:0000313" key="3">
    <source>
        <dbReference type="Proteomes" id="UP000799764"/>
    </source>
</evidence>
<protein>
    <submittedName>
        <fullName evidence="2">Uncharacterized protein</fullName>
    </submittedName>
</protein>
<dbReference type="AlphaFoldDB" id="A0A9P4U8B4"/>
<comment type="caution">
    <text evidence="2">The sequence shown here is derived from an EMBL/GenBank/DDBJ whole genome shotgun (WGS) entry which is preliminary data.</text>
</comment>
<keyword evidence="3" id="KW-1185">Reference proteome</keyword>
<sequence>MSHSTAIGTLRMPMCPCALHVVSATGLRQAAKHKTDFKIAGRDHTGRFGNPEGLSSSGGTIANHTVGKEDIAITAAVVAQYGFGPEC</sequence>
<accession>A0A9P4U8B4</accession>
<reference evidence="2" key="1">
    <citation type="journal article" date="2020" name="Stud. Mycol.">
        <title>101 Dothideomycetes genomes: a test case for predicting lifestyles and emergence of pathogens.</title>
        <authorList>
            <person name="Haridas S."/>
            <person name="Albert R."/>
            <person name="Binder M."/>
            <person name="Bloem J."/>
            <person name="Labutti K."/>
            <person name="Salamov A."/>
            <person name="Andreopoulos B."/>
            <person name="Baker S."/>
            <person name="Barry K."/>
            <person name="Bills G."/>
            <person name="Bluhm B."/>
            <person name="Cannon C."/>
            <person name="Castanera R."/>
            <person name="Culley D."/>
            <person name="Daum C."/>
            <person name="Ezra D."/>
            <person name="Gonzalez J."/>
            <person name="Henrissat B."/>
            <person name="Kuo A."/>
            <person name="Liang C."/>
            <person name="Lipzen A."/>
            <person name="Lutzoni F."/>
            <person name="Magnuson J."/>
            <person name="Mondo S."/>
            <person name="Nolan M."/>
            <person name="Ohm R."/>
            <person name="Pangilinan J."/>
            <person name="Park H.-J."/>
            <person name="Ramirez L."/>
            <person name="Alfaro M."/>
            <person name="Sun H."/>
            <person name="Tritt A."/>
            <person name="Yoshinaga Y."/>
            <person name="Zwiers L.-H."/>
            <person name="Turgeon B."/>
            <person name="Goodwin S."/>
            <person name="Spatafora J."/>
            <person name="Crous P."/>
            <person name="Grigoriev I."/>
        </authorList>
    </citation>
    <scope>NUCLEOTIDE SEQUENCE</scope>
    <source>
        <strain evidence="2">CBS 690.94</strain>
    </source>
</reference>
<proteinExistence type="predicted"/>
<evidence type="ECO:0000256" key="1">
    <source>
        <dbReference type="SAM" id="MobiDB-lite"/>
    </source>
</evidence>
<evidence type="ECO:0000313" key="2">
    <source>
        <dbReference type="EMBL" id="KAF2440018.1"/>
    </source>
</evidence>
<gene>
    <name evidence="2" type="ORF">P171DRAFT_525041</name>
</gene>
<feature type="region of interest" description="Disordered" evidence="1">
    <location>
        <begin position="41"/>
        <end position="61"/>
    </location>
</feature>